<sequence>MDADGTRAPATREAPVEAVLLDALGTLVGLEPPVGHLLRALAARGVQVAPAVAGRAVKAEMALYRAEHHRGGTPDGLAAVRAECAAAMRDALGAPAAALDEGAMAAVLLESFRFFAYPEVPDVLRELRARGLRLVVCSNWDLSLLEVLDRTGLAPLLDGAVVSAVEGAAKPDARLFTRALAVAGGVAPEAALHVGDSVAHDVAGALAAGLRPVLVARDGDEVRSLDGGGPAPAGVPVLTDLGALPGLA</sequence>
<dbReference type="PANTHER" id="PTHR46191:SF2">
    <property type="entry name" value="HALOACID DEHALOGENASE-LIKE HYDROLASE DOMAIN-CONTAINING PROTEIN 3"/>
    <property type="match status" value="1"/>
</dbReference>
<evidence type="ECO:0000313" key="2">
    <source>
        <dbReference type="Proteomes" id="UP001056035"/>
    </source>
</evidence>
<keyword evidence="2" id="KW-1185">Reference proteome</keyword>
<dbReference type="InterPro" id="IPR044924">
    <property type="entry name" value="HAD-SF_hydro_IA_REG-2-like_cap"/>
</dbReference>
<name>A0ABY5DUE4_9ACTN</name>
<keyword evidence="1" id="KW-0378">Hydrolase</keyword>
<dbReference type="SUPFAM" id="SSF56784">
    <property type="entry name" value="HAD-like"/>
    <property type="match status" value="1"/>
</dbReference>
<protein>
    <submittedName>
        <fullName evidence="1">HAD-IA family hydrolase</fullName>
    </submittedName>
</protein>
<dbReference type="RefSeq" id="WP_254571245.1">
    <property type="nucleotide sequence ID" value="NZ_CP098502.1"/>
</dbReference>
<reference evidence="1 2" key="1">
    <citation type="submission" date="2022-06" db="EMBL/GenBank/DDBJ databases">
        <title>Paraconexibacter antarcticus.</title>
        <authorList>
            <person name="Kim C.S."/>
        </authorList>
    </citation>
    <scope>NUCLEOTIDE SEQUENCE [LARGE SCALE GENOMIC DNA]</scope>
    <source>
        <strain evidence="1 2">02-257</strain>
    </source>
</reference>
<dbReference type="SFLD" id="SFLDG01129">
    <property type="entry name" value="C1.5:_HAD__Beta-PGM__Phosphata"/>
    <property type="match status" value="1"/>
</dbReference>
<accession>A0ABY5DUE4</accession>
<proteinExistence type="predicted"/>
<dbReference type="SFLD" id="SFLDS00003">
    <property type="entry name" value="Haloacid_Dehalogenase"/>
    <property type="match status" value="1"/>
</dbReference>
<organism evidence="1 2">
    <name type="scientific">Paraconexibacter antarcticus</name>
    <dbReference type="NCBI Taxonomy" id="2949664"/>
    <lineage>
        <taxon>Bacteria</taxon>
        <taxon>Bacillati</taxon>
        <taxon>Actinomycetota</taxon>
        <taxon>Thermoleophilia</taxon>
        <taxon>Solirubrobacterales</taxon>
        <taxon>Paraconexibacteraceae</taxon>
        <taxon>Paraconexibacter</taxon>
    </lineage>
</organism>
<dbReference type="PRINTS" id="PR00413">
    <property type="entry name" value="HADHALOGNASE"/>
</dbReference>
<gene>
    <name evidence="1" type="ORF">NBH00_24805</name>
</gene>
<dbReference type="PANTHER" id="PTHR46191">
    <property type="match status" value="1"/>
</dbReference>
<dbReference type="Proteomes" id="UP001056035">
    <property type="component" value="Chromosome"/>
</dbReference>
<dbReference type="EMBL" id="CP098502">
    <property type="protein sequence ID" value="UTI64544.1"/>
    <property type="molecule type" value="Genomic_DNA"/>
</dbReference>
<dbReference type="NCBIfam" id="TIGR01549">
    <property type="entry name" value="HAD-SF-IA-v1"/>
    <property type="match status" value="1"/>
</dbReference>
<dbReference type="InterPro" id="IPR036412">
    <property type="entry name" value="HAD-like_sf"/>
</dbReference>
<dbReference type="Pfam" id="PF00702">
    <property type="entry name" value="Hydrolase"/>
    <property type="match status" value="1"/>
</dbReference>
<dbReference type="InterPro" id="IPR023214">
    <property type="entry name" value="HAD_sf"/>
</dbReference>
<dbReference type="InterPro" id="IPR051828">
    <property type="entry name" value="HAD-like_hydrolase_domain"/>
</dbReference>
<evidence type="ECO:0000313" key="1">
    <source>
        <dbReference type="EMBL" id="UTI64544.1"/>
    </source>
</evidence>
<dbReference type="Gene3D" id="3.40.50.1000">
    <property type="entry name" value="HAD superfamily/HAD-like"/>
    <property type="match status" value="1"/>
</dbReference>
<dbReference type="InterPro" id="IPR006439">
    <property type="entry name" value="HAD-SF_hydro_IA"/>
</dbReference>
<dbReference type="Gene3D" id="1.10.150.720">
    <property type="entry name" value="Haloacid dehalogenase-like hydrolase"/>
    <property type="match status" value="1"/>
</dbReference>
<dbReference type="GO" id="GO:0016787">
    <property type="term" value="F:hydrolase activity"/>
    <property type="evidence" value="ECO:0007669"/>
    <property type="project" value="UniProtKB-KW"/>
</dbReference>